<evidence type="ECO:0000313" key="6">
    <source>
        <dbReference type="Proteomes" id="UP001163823"/>
    </source>
</evidence>
<evidence type="ECO:0000313" key="5">
    <source>
        <dbReference type="EMBL" id="KAJ7965551.1"/>
    </source>
</evidence>
<keyword evidence="4" id="KW-0460">Magnesium</keyword>
<dbReference type="Gene3D" id="3.40.50.150">
    <property type="entry name" value="Vaccinia Virus protein VP39"/>
    <property type="match status" value="1"/>
</dbReference>
<evidence type="ECO:0000256" key="4">
    <source>
        <dbReference type="ARBA" id="ARBA00022842"/>
    </source>
</evidence>
<dbReference type="Gene3D" id="1.10.1200.270">
    <property type="entry name" value="Methyltransferase, alpha-helical capping domain"/>
    <property type="match status" value="1"/>
</dbReference>
<accession>A0AAD7LY83</accession>
<keyword evidence="1 5" id="KW-0489">Methyltransferase</keyword>
<proteinExistence type="predicted"/>
<dbReference type="PANTHER" id="PTHR31009">
    <property type="entry name" value="S-ADENOSYL-L-METHIONINE:CARBOXYL METHYLTRANSFERASE FAMILY PROTEIN"/>
    <property type="match status" value="1"/>
</dbReference>
<organism evidence="5 6">
    <name type="scientific">Quillaja saponaria</name>
    <name type="common">Soap bark tree</name>
    <dbReference type="NCBI Taxonomy" id="32244"/>
    <lineage>
        <taxon>Eukaryota</taxon>
        <taxon>Viridiplantae</taxon>
        <taxon>Streptophyta</taxon>
        <taxon>Embryophyta</taxon>
        <taxon>Tracheophyta</taxon>
        <taxon>Spermatophyta</taxon>
        <taxon>Magnoliopsida</taxon>
        <taxon>eudicotyledons</taxon>
        <taxon>Gunneridae</taxon>
        <taxon>Pentapetalae</taxon>
        <taxon>rosids</taxon>
        <taxon>fabids</taxon>
        <taxon>Fabales</taxon>
        <taxon>Quillajaceae</taxon>
        <taxon>Quillaja</taxon>
    </lineage>
</organism>
<reference evidence="5" key="1">
    <citation type="journal article" date="2023" name="Science">
        <title>Elucidation of the pathway for biosynthesis of saponin adjuvants from the soapbark tree.</title>
        <authorList>
            <person name="Reed J."/>
            <person name="Orme A."/>
            <person name="El-Demerdash A."/>
            <person name="Owen C."/>
            <person name="Martin L.B.B."/>
            <person name="Misra R.C."/>
            <person name="Kikuchi S."/>
            <person name="Rejzek M."/>
            <person name="Martin A.C."/>
            <person name="Harkess A."/>
            <person name="Leebens-Mack J."/>
            <person name="Louveau T."/>
            <person name="Stephenson M.J."/>
            <person name="Osbourn A."/>
        </authorList>
    </citation>
    <scope>NUCLEOTIDE SEQUENCE</scope>
    <source>
        <strain evidence="5">S10</strain>
    </source>
</reference>
<dbReference type="SUPFAM" id="SSF53335">
    <property type="entry name" value="S-adenosyl-L-methionine-dependent methyltransferases"/>
    <property type="match status" value="1"/>
</dbReference>
<dbReference type="InterPro" id="IPR005299">
    <property type="entry name" value="MeTrfase_7"/>
</dbReference>
<name>A0AAD7LY83_QUISA</name>
<evidence type="ECO:0000256" key="2">
    <source>
        <dbReference type="ARBA" id="ARBA00022679"/>
    </source>
</evidence>
<gene>
    <name evidence="5" type="ORF">O6P43_015173</name>
</gene>
<dbReference type="KEGG" id="qsa:O6P43_015173"/>
<keyword evidence="3" id="KW-0479">Metal-binding</keyword>
<dbReference type="GO" id="GO:0032259">
    <property type="term" value="P:methylation"/>
    <property type="evidence" value="ECO:0007669"/>
    <property type="project" value="UniProtKB-KW"/>
</dbReference>
<dbReference type="GO" id="GO:0008168">
    <property type="term" value="F:methyltransferase activity"/>
    <property type="evidence" value="ECO:0007669"/>
    <property type="project" value="UniProtKB-KW"/>
</dbReference>
<dbReference type="Proteomes" id="UP001163823">
    <property type="component" value="Chromosome 6"/>
</dbReference>
<comment type="caution">
    <text evidence="5">The sequence shown here is derived from an EMBL/GenBank/DDBJ whole genome shotgun (WGS) entry which is preliminary data.</text>
</comment>
<sequence>MATKQIICMNGGVGETSYANNSSQQRRVLSEVMPLLEESLKSLYCTITPNCWKVGDLGCSSGPNALLVVSEIMDIIGAAKFCSLNSDHEAPISFQIFLNDLPENDFNVIFNSLSSFYTKQLDNPRDNKRSEFGRCFINGSPGSFYGRLFPDNSMHFFHSCYSIHWRSQVPEELAGEVAPVINKGNIYAAKTSPPAVHKAYLEQFQKDFKIFLRSRSEELVPGGAMVLTFLGRLADPEFKTFWEITGMALHDMVLENLIEEEKLDSFNIPVYCPTAKEVEQVIEAEGSFTLTRMECFNMDWYAGMYKSDNEDSAKHFNEQKKGKFVADHVRAVLEPLLKPHFGEAIMDDLFLRFATKVVHLVDVENLKLANLTMSMTKNIGC</sequence>
<dbReference type="GO" id="GO:0046872">
    <property type="term" value="F:metal ion binding"/>
    <property type="evidence" value="ECO:0007669"/>
    <property type="project" value="UniProtKB-KW"/>
</dbReference>
<dbReference type="InterPro" id="IPR029063">
    <property type="entry name" value="SAM-dependent_MTases_sf"/>
</dbReference>
<keyword evidence="2" id="KW-0808">Transferase</keyword>
<dbReference type="Pfam" id="PF03492">
    <property type="entry name" value="Methyltransf_7"/>
    <property type="match status" value="1"/>
</dbReference>
<keyword evidence="6" id="KW-1185">Reference proteome</keyword>
<dbReference type="InterPro" id="IPR042086">
    <property type="entry name" value="MeTrfase_capping"/>
</dbReference>
<evidence type="ECO:0000256" key="1">
    <source>
        <dbReference type="ARBA" id="ARBA00022603"/>
    </source>
</evidence>
<protein>
    <submittedName>
        <fullName evidence="5">Methyltransferase-like protein</fullName>
    </submittedName>
</protein>
<dbReference type="EMBL" id="JARAOO010000006">
    <property type="protein sequence ID" value="KAJ7965551.1"/>
    <property type="molecule type" value="Genomic_DNA"/>
</dbReference>
<dbReference type="AlphaFoldDB" id="A0AAD7LY83"/>
<evidence type="ECO:0000256" key="3">
    <source>
        <dbReference type="ARBA" id="ARBA00022723"/>
    </source>
</evidence>